<dbReference type="AlphaFoldDB" id="A0A178MAX3"/>
<sequence>MITFDAAGAAASIATFYKTEMPVRGWGQGDSVEVEGGVYELTFTKDGREVSISITSAGAKTLVVITFL</sequence>
<proteinExistence type="predicted"/>
<protein>
    <submittedName>
        <fullName evidence="1">Uncharacterized protein</fullName>
    </submittedName>
</protein>
<name>A0A178MAX3_9CHLR</name>
<organism evidence="1 2">
    <name type="scientific">Chloroflexus islandicus</name>
    <dbReference type="NCBI Taxonomy" id="1707952"/>
    <lineage>
        <taxon>Bacteria</taxon>
        <taxon>Bacillati</taxon>
        <taxon>Chloroflexota</taxon>
        <taxon>Chloroflexia</taxon>
        <taxon>Chloroflexales</taxon>
        <taxon>Chloroflexineae</taxon>
        <taxon>Chloroflexaceae</taxon>
        <taxon>Chloroflexus</taxon>
    </lineage>
</organism>
<gene>
    <name evidence="1" type="ORF">A6A03_13685</name>
</gene>
<dbReference type="EMBL" id="LWQS01000050">
    <property type="protein sequence ID" value="OAN45902.1"/>
    <property type="molecule type" value="Genomic_DNA"/>
</dbReference>
<keyword evidence="2" id="KW-1185">Reference proteome</keyword>
<comment type="caution">
    <text evidence="1">The sequence shown here is derived from an EMBL/GenBank/DDBJ whole genome shotgun (WGS) entry which is preliminary data.</text>
</comment>
<evidence type="ECO:0000313" key="1">
    <source>
        <dbReference type="EMBL" id="OAN45902.1"/>
    </source>
</evidence>
<reference evidence="1 2" key="1">
    <citation type="submission" date="2016-04" db="EMBL/GenBank/DDBJ databases">
        <title>Chloroflexus islandicus sp. nov., a thermophilic filamentous anoxygenic phototrophic bacterium from geyser Strokkur (Iceland).</title>
        <authorList>
            <person name="Gaisin V.A."/>
            <person name="Kalashnikov A.M."/>
            <person name="Sukhacheva M.V."/>
            <person name="Grouzdev D.S."/>
            <person name="Ivanov T.M."/>
            <person name="Kuznetsov B."/>
            <person name="Gorlenko V.M."/>
        </authorList>
    </citation>
    <scope>NUCLEOTIDE SEQUENCE [LARGE SCALE GENOMIC DNA]</scope>
    <source>
        <strain evidence="2">isl-2</strain>
    </source>
</reference>
<accession>A0A178MAX3</accession>
<dbReference type="Proteomes" id="UP000078287">
    <property type="component" value="Unassembled WGS sequence"/>
</dbReference>
<evidence type="ECO:0000313" key="2">
    <source>
        <dbReference type="Proteomes" id="UP000078287"/>
    </source>
</evidence>